<evidence type="ECO:0000256" key="5">
    <source>
        <dbReference type="ARBA" id="ARBA00022842"/>
    </source>
</evidence>
<organism evidence="8 9">
    <name type="scientific">Nocardiopsis rhodophaea</name>
    <dbReference type="NCBI Taxonomy" id="280238"/>
    <lineage>
        <taxon>Bacteria</taxon>
        <taxon>Bacillati</taxon>
        <taxon>Actinomycetota</taxon>
        <taxon>Actinomycetes</taxon>
        <taxon>Streptosporangiales</taxon>
        <taxon>Nocardiopsidaceae</taxon>
        <taxon>Nocardiopsis</taxon>
    </lineage>
</organism>
<accession>A0ABP5F2K1</accession>
<evidence type="ECO:0000259" key="7">
    <source>
        <dbReference type="PROSITE" id="PS51462"/>
    </source>
</evidence>
<comment type="caution">
    <text evidence="8">The sequence shown here is derived from an EMBL/GenBank/DDBJ whole genome shotgun (WGS) entry which is preliminary data.</text>
</comment>
<dbReference type="CDD" id="cd18870">
    <property type="entry name" value="NUDIX_AcylCoAdiphos_Nudt19"/>
    <property type="match status" value="1"/>
</dbReference>
<gene>
    <name evidence="8" type="ORF">GCM10009799_47150</name>
</gene>
<feature type="domain" description="Nudix hydrolase" evidence="7">
    <location>
        <begin position="20"/>
        <end position="234"/>
    </location>
</feature>
<dbReference type="InterPro" id="IPR015797">
    <property type="entry name" value="NUDIX_hydrolase-like_dom_sf"/>
</dbReference>
<dbReference type="InterPro" id="IPR039121">
    <property type="entry name" value="NUDT19"/>
</dbReference>
<dbReference type="EMBL" id="BAAAPC010000026">
    <property type="protein sequence ID" value="GAA2013387.1"/>
    <property type="molecule type" value="Genomic_DNA"/>
</dbReference>
<keyword evidence="5" id="KW-0460">Magnesium</keyword>
<protein>
    <recommendedName>
        <fullName evidence="7">Nudix hydrolase domain-containing protein</fullName>
    </recommendedName>
</protein>
<dbReference type="Proteomes" id="UP001501585">
    <property type="component" value="Unassembled WGS sequence"/>
</dbReference>
<reference evidence="9" key="1">
    <citation type="journal article" date="2019" name="Int. J. Syst. Evol. Microbiol.">
        <title>The Global Catalogue of Microorganisms (GCM) 10K type strain sequencing project: providing services to taxonomists for standard genome sequencing and annotation.</title>
        <authorList>
            <consortium name="The Broad Institute Genomics Platform"/>
            <consortium name="The Broad Institute Genome Sequencing Center for Infectious Disease"/>
            <person name="Wu L."/>
            <person name="Ma J."/>
        </authorList>
    </citation>
    <scope>NUCLEOTIDE SEQUENCE [LARGE SCALE GENOMIC DNA]</scope>
    <source>
        <strain evidence="9">JCM 15313</strain>
    </source>
</reference>
<dbReference type="PANTHER" id="PTHR12318:SF0">
    <property type="entry name" value="ACYL-COENZYME A DIPHOSPHATASE NUDT19"/>
    <property type="match status" value="1"/>
</dbReference>
<evidence type="ECO:0000313" key="9">
    <source>
        <dbReference type="Proteomes" id="UP001501585"/>
    </source>
</evidence>
<comment type="cofactor">
    <cofactor evidence="2">
        <name>Mg(2+)</name>
        <dbReference type="ChEBI" id="CHEBI:18420"/>
    </cofactor>
</comment>
<sequence length="282" mass="30915">MTTEHSRIRDILSGRIAPVEPRPSATVMLLREDPSPASGSPGKRGDLQVYLLRRASSMPFAPGAYAFPGGGVDERDADHEVGWAGPAPRLWAERLGATEPLARALVCAAVRETFEESGVLLAGTSADDVVADTRDEGWEADRQALIDRSLPFAEFLDKRRLVLRSDLLRAWSQWITPKVESRRYDTRFFAAALPEGQQTRDVGGEADRVAWMRPADAVAGWERGELPMLPPTVSTCKDLAACGTLAGVMAAERGEIRPIEPELREIEGRFRLVVPDGVDYPL</sequence>
<proteinExistence type="predicted"/>
<dbReference type="RefSeq" id="WP_344107404.1">
    <property type="nucleotide sequence ID" value="NZ_BAAAPC010000026.1"/>
</dbReference>
<name>A0ABP5F2K1_9ACTN</name>
<dbReference type="InterPro" id="IPR000086">
    <property type="entry name" value="NUDIX_hydrolase_dom"/>
</dbReference>
<dbReference type="PROSITE" id="PS51462">
    <property type="entry name" value="NUDIX"/>
    <property type="match status" value="1"/>
</dbReference>
<evidence type="ECO:0000256" key="3">
    <source>
        <dbReference type="ARBA" id="ARBA00022723"/>
    </source>
</evidence>
<keyword evidence="9" id="KW-1185">Reference proteome</keyword>
<dbReference type="Gene3D" id="3.90.79.10">
    <property type="entry name" value="Nucleoside Triphosphate Pyrophosphohydrolase"/>
    <property type="match status" value="1"/>
</dbReference>
<keyword evidence="3" id="KW-0479">Metal-binding</keyword>
<keyword evidence="6" id="KW-0464">Manganese</keyword>
<evidence type="ECO:0000256" key="6">
    <source>
        <dbReference type="ARBA" id="ARBA00023211"/>
    </source>
</evidence>
<evidence type="ECO:0000256" key="1">
    <source>
        <dbReference type="ARBA" id="ARBA00001936"/>
    </source>
</evidence>
<comment type="cofactor">
    <cofactor evidence="1">
        <name>Mn(2+)</name>
        <dbReference type="ChEBI" id="CHEBI:29035"/>
    </cofactor>
</comment>
<dbReference type="PANTHER" id="PTHR12318">
    <property type="entry name" value="TESTOSTERONE-REGULATED PROTEIN RP2"/>
    <property type="match status" value="1"/>
</dbReference>
<evidence type="ECO:0000256" key="2">
    <source>
        <dbReference type="ARBA" id="ARBA00001946"/>
    </source>
</evidence>
<dbReference type="SUPFAM" id="SSF55811">
    <property type="entry name" value="Nudix"/>
    <property type="match status" value="1"/>
</dbReference>
<evidence type="ECO:0000313" key="8">
    <source>
        <dbReference type="EMBL" id="GAA2013387.1"/>
    </source>
</evidence>
<evidence type="ECO:0000256" key="4">
    <source>
        <dbReference type="ARBA" id="ARBA00022801"/>
    </source>
</evidence>
<keyword evidence="4" id="KW-0378">Hydrolase</keyword>